<gene>
    <name evidence="1" type="ORF">ACFOGP_11210</name>
</gene>
<organism evidence="1 2">
    <name type="scientific">Psychromarinibacter halotolerans</name>
    <dbReference type="NCBI Taxonomy" id="1775175"/>
    <lineage>
        <taxon>Bacteria</taxon>
        <taxon>Pseudomonadati</taxon>
        <taxon>Pseudomonadota</taxon>
        <taxon>Alphaproteobacteria</taxon>
        <taxon>Rhodobacterales</taxon>
        <taxon>Paracoccaceae</taxon>
        <taxon>Psychromarinibacter</taxon>
    </lineage>
</organism>
<proteinExistence type="predicted"/>
<name>A0ABV7GNT2_9RHOB</name>
<comment type="caution">
    <text evidence="1">The sequence shown here is derived from an EMBL/GenBank/DDBJ whole genome shotgun (WGS) entry which is preliminary data.</text>
</comment>
<evidence type="ECO:0000313" key="1">
    <source>
        <dbReference type="EMBL" id="MFC3143283.1"/>
    </source>
</evidence>
<dbReference type="EMBL" id="JBHRTB010000010">
    <property type="protein sequence ID" value="MFC3143283.1"/>
    <property type="molecule type" value="Genomic_DNA"/>
</dbReference>
<keyword evidence="2" id="KW-1185">Reference proteome</keyword>
<evidence type="ECO:0000313" key="2">
    <source>
        <dbReference type="Proteomes" id="UP001595632"/>
    </source>
</evidence>
<reference evidence="2" key="1">
    <citation type="journal article" date="2019" name="Int. J. Syst. Evol. Microbiol.">
        <title>The Global Catalogue of Microorganisms (GCM) 10K type strain sequencing project: providing services to taxonomists for standard genome sequencing and annotation.</title>
        <authorList>
            <consortium name="The Broad Institute Genomics Platform"/>
            <consortium name="The Broad Institute Genome Sequencing Center for Infectious Disease"/>
            <person name="Wu L."/>
            <person name="Ma J."/>
        </authorList>
    </citation>
    <scope>NUCLEOTIDE SEQUENCE [LARGE SCALE GENOMIC DNA]</scope>
    <source>
        <strain evidence="2">KCTC 52366</strain>
    </source>
</reference>
<dbReference type="RefSeq" id="WP_275633254.1">
    <property type="nucleotide sequence ID" value="NZ_JARGYD010000004.1"/>
</dbReference>
<accession>A0ABV7GNT2</accession>
<dbReference type="Proteomes" id="UP001595632">
    <property type="component" value="Unassembled WGS sequence"/>
</dbReference>
<sequence>MPYFYQLLYLARDYHLDTGRHLNVYAQIGELHGAITYGISLAKLGNDQCDCEDGCLNGESVKICTITPFSKADEISVTLDGTFQKLLVVRIDRNFRVSSRLVSRRCLVRQEETRESTSVVRARWDDTANMCLH</sequence>
<protein>
    <submittedName>
        <fullName evidence="1">Uncharacterized protein</fullName>
    </submittedName>
</protein>